<evidence type="ECO:0000313" key="1">
    <source>
        <dbReference type="EMBL" id="CAD8142055.1"/>
    </source>
</evidence>
<sequence length="80" mass="9885">MVKITAKSLIRNQVLISFRVEYAQFNILKIFFKQKRNLYQIFLYIRECYSCYTISFQTIKIMRINKVLFNRRVYKGRKVF</sequence>
<accession>A0A8S1SMY2</accession>
<dbReference type="AlphaFoldDB" id="A0A8S1SMY2"/>
<name>A0A8S1SMY2_PAROT</name>
<comment type="caution">
    <text evidence="1">The sequence shown here is derived from an EMBL/GenBank/DDBJ whole genome shotgun (WGS) entry which is preliminary data.</text>
</comment>
<evidence type="ECO:0000313" key="2">
    <source>
        <dbReference type="Proteomes" id="UP000683925"/>
    </source>
</evidence>
<keyword evidence="2" id="KW-1185">Reference proteome</keyword>
<reference evidence="1" key="1">
    <citation type="submission" date="2021-01" db="EMBL/GenBank/DDBJ databases">
        <authorList>
            <consortium name="Genoscope - CEA"/>
            <person name="William W."/>
        </authorList>
    </citation>
    <scope>NUCLEOTIDE SEQUENCE</scope>
</reference>
<protein>
    <submittedName>
        <fullName evidence="1">Uncharacterized protein</fullName>
    </submittedName>
</protein>
<dbReference type="EMBL" id="CAJJDP010000012">
    <property type="protein sequence ID" value="CAD8142055.1"/>
    <property type="molecule type" value="Genomic_DNA"/>
</dbReference>
<gene>
    <name evidence="1" type="ORF">POCTA_138.1.T0130269</name>
</gene>
<organism evidence="1 2">
    <name type="scientific">Paramecium octaurelia</name>
    <dbReference type="NCBI Taxonomy" id="43137"/>
    <lineage>
        <taxon>Eukaryota</taxon>
        <taxon>Sar</taxon>
        <taxon>Alveolata</taxon>
        <taxon>Ciliophora</taxon>
        <taxon>Intramacronucleata</taxon>
        <taxon>Oligohymenophorea</taxon>
        <taxon>Peniculida</taxon>
        <taxon>Parameciidae</taxon>
        <taxon>Paramecium</taxon>
    </lineage>
</organism>
<proteinExistence type="predicted"/>
<dbReference type="Proteomes" id="UP000683925">
    <property type="component" value="Unassembled WGS sequence"/>
</dbReference>